<evidence type="ECO:0000256" key="1">
    <source>
        <dbReference type="SAM" id="MobiDB-lite"/>
    </source>
</evidence>
<gene>
    <name evidence="2" type="ORF">HAX54_048389</name>
</gene>
<dbReference type="EMBL" id="JACEIK010007984">
    <property type="protein sequence ID" value="MCE3050895.1"/>
    <property type="molecule type" value="Genomic_DNA"/>
</dbReference>
<comment type="caution">
    <text evidence="2">The sequence shown here is derived from an EMBL/GenBank/DDBJ whole genome shotgun (WGS) entry which is preliminary data.</text>
</comment>
<keyword evidence="3" id="KW-1185">Reference proteome</keyword>
<evidence type="ECO:0000313" key="2">
    <source>
        <dbReference type="EMBL" id="MCE3050895.1"/>
    </source>
</evidence>
<name>A0ABS8WJC2_DATST</name>
<feature type="region of interest" description="Disordered" evidence="1">
    <location>
        <begin position="25"/>
        <end position="82"/>
    </location>
</feature>
<sequence>MEENGKRHRACYYLHRKLRKEETREVRGVSGGSGGYCFGRRGKKEGEEERRGGVLFRQMRKKGEEKALQRDEGREVPTFQHEERRDIRPLLCDALRGEPRMSSCQKGNSTSTRK</sequence>
<dbReference type="Proteomes" id="UP000823775">
    <property type="component" value="Unassembled WGS sequence"/>
</dbReference>
<reference evidence="2 3" key="1">
    <citation type="journal article" date="2021" name="BMC Genomics">
        <title>Datura genome reveals duplications of psychoactive alkaloid biosynthetic genes and high mutation rate following tissue culture.</title>
        <authorList>
            <person name="Rajewski A."/>
            <person name="Carter-House D."/>
            <person name="Stajich J."/>
            <person name="Litt A."/>
        </authorList>
    </citation>
    <scope>NUCLEOTIDE SEQUENCE [LARGE SCALE GENOMIC DNA]</scope>
    <source>
        <strain evidence="2">AR-01</strain>
    </source>
</reference>
<evidence type="ECO:0000313" key="3">
    <source>
        <dbReference type="Proteomes" id="UP000823775"/>
    </source>
</evidence>
<feature type="non-terminal residue" evidence="2">
    <location>
        <position position="114"/>
    </location>
</feature>
<accession>A0ABS8WJC2</accession>
<protein>
    <submittedName>
        <fullName evidence="2">Uncharacterized protein</fullName>
    </submittedName>
</protein>
<organism evidence="2 3">
    <name type="scientific">Datura stramonium</name>
    <name type="common">Jimsonweed</name>
    <name type="synonym">Common thornapple</name>
    <dbReference type="NCBI Taxonomy" id="4076"/>
    <lineage>
        <taxon>Eukaryota</taxon>
        <taxon>Viridiplantae</taxon>
        <taxon>Streptophyta</taxon>
        <taxon>Embryophyta</taxon>
        <taxon>Tracheophyta</taxon>
        <taxon>Spermatophyta</taxon>
        <taxon>Magnoliopsida</taxon>
        <taxon>eudicotyledons</taxon>
        <taxon>Gunneridae</taxon>
        <taxon>Pentapetalae</taxon>
        <taxon>asterids</taxon>
        <taxon>lamiids</taxon>
        <taxon>Solanales</taxon>
        <taxon>Solanaceae</taxon>
        <taxon>Solanoideae</taxon>
        <taxon>Datureae</taxon>
        <taxon>Datura</taxon>
    </lineage>
</organism>
<proteinExistence type="predicted"/>
<feature type="compositionally biased region" description="Basic and acidic residues" evidence="1">
    <location>
        <begin position="61"/>
        <end position="82"/>
    </location>
</feature>